<feature type="compositionally biased region" description="Low complexity" evidence="1">
    <location>
        <begin position="74"/>
        <end position="85"/>
    </location>
</feature>
<accession>A0A0C3BBJ8</accession>
<dbReference type="SMART" id="SM00327">
    <property type="entry name" value="VWA"/>
    <property type="match status" value="1"/>
</dbReference>
<sequence length="407" mass="43804">MGQEESRLQQSENPKKPSLGRSESVQSYNRFRSMVQSAPIRPKSPTPSQAPPAYSVQDPSPTRSTQSTNPFINPPSSSGQSSTTSPRRRVSAIGATTNPPENPVGFHRRAVTLTQAMPEHNGGRGTRDPRNNVPLVNRGLNERANTNMNQSRPAPTITTTPNPAPVAPSARSPPAPGSATRRTSLPEDPLMQLIKYDTVIIVDDSSSMAGPLWFEAREALAGVAQLAAKYDADGIDICFLNSEETGKGVSAADVNRLFDRVEPDGITPTGEKLEFLLLDYLLRLEAAKAEAEAGRPAALKEIKPVNFLVITDGAPTDDPESVIVTAARRLDAGKFPINQVGIQFIQIGSDPSATEALRELDDDLAGKYHVRDIVDTTPYTGQALDATMLTKILLGGINRRVDRRGGV</sequence>
<evidence type="ECO:0000259" key="2">
    <source>
        <dbReference type="PROSITE" id="PS50234"/>
    </source>
</evidence>
<reference evidence="3 4" key="1">
    <citation type="submission" date="2014-04" db="EMBL/GenBank/DDBJ databases">
        <authorList>
            <consortium name="DOE Joint Genome Institute"/>
            <person name="Kuo A."/>
            <person name="Zuccaro A."/>
            <person name="Kohler A."/>
            <person name="Nagy L.G."/>
            <person name="Floudas D."/>
            <person name="Copeland A."/>
            <person name="Barry K.W."/>
            <person name="Cichocki N."/>
            <person name="Veneault-Fourrey C."/>
            <person name="LaButti K."/>
            <person name="Lindquist E.A."/>
            <person name="Lipzen A."/>
            <person name="Lundell T."/>
            <person name="Morin E."/>
            <person name="Murat C."/>
            <person name="Sun H."/>
            <person name="Tunlid A."/>
            <person name="Henrissat B."/>
            <person name="Grigoriev I.V."/>
            <person name="Hibbett D.S."/>
            <person name="Martin F."/>
            <person name="Nordberg H.P."/>
            <person name="Cantor M.N."/>
            <person name="Hua S.X."/>
        </authorList>
    </citation>
    <scope>NUCLEOTIDE SEQUENCE [LARGE SCALE GENOMIC DNA]</scope>
    <source>
        <strain evidence="3 4">MAFF 305830</strain>
    </source>
</reference>
<organism evidence="3 4">
    <name type="scientific">Serendipita vermifera MAFF 305830</name>
    <dbReference type="NCBI Taxonomy" id="933852"/>
    <lineage>
        <taxon>Eukaryota</taxon>
        <taxon>Fungi</taxon>
        <taxon>Dikarya</taxon>
        <taxon>Basidiomycota</taxon>
        <taxon>Agaricomycotina</taxon>
        <taxon>Agaricomycetes</taxon>
        <taxon>Sebacinales</taxon>
        <taxon>Serendipitaceae</taxon>
        <taxon>Serendipita</taxon>
    </lineage>
</organism>
<dbReference type="EMBL" id="KN824288">
    <property type="protein sequence ID" value="KIM29489.1"/>
    <property type="molecule type" value="Genomic_DNA"/>
</dbReference>
<evidence type="ECO:0000313" key="3">
    <source>
        <dbReference type="EMBL" id="KIM29489.1"/>
    </source>
</evidence>
<dbReference type="PANTHER" id="PTHR34706:SF1">
    <property type="entry name" value="VWFA DOMAIN-CONTAINING PROTEIN"/>
    <property type="match status" value="1"/>
</dbReference>
<protein>
    <recommendedName>
        <fullName evidence="2">VWFA domain-containing protein</fullName>
    </recommendedName>
</protein>
<dbReference type="Gene3D" id="3.40.50.410">
    <property type="entry name" value="von Willebrand factor, type A domain"/>
    <property type="match status" value="1"/>
</dbReference>
<dbReference type="PANTHER" id="PTHR34706">
    <property type="entry name" value="SLR1338 PROTEIN"/>
    <property type="match status" value="1"/>
</dbReference>
<feature type="compositionally biased region" description="Polar residues" evidence="1">
    <location>
        <begin position="143"/>
        <end position="152"/>
    </location>
</feature>
<feature type="compositionally biased region" description="Polar residues" evidence="1">
    <location>
        <begin position="57"/>
        <end position="71"/>
    </location>
</feature>
<feature type="region of interest" description="Disordered" evidence="1">
    <location>
        <begin position="1"/>
        <end position="186"/>
    </location>
</feature>
<name>A0A0C3BBJ8_SERVB</name>
<evidence type="ECO:0000313" key="4">
    <source>
        <dbReference type="Proteomes" id="UP000054097"/>
    </source>
</evidence>
<dbReference type="SUPFAM" id="SSF53300">
    <property type="entry name" value="vWA-like"/>
    <property type="match status" value="1"/>
</dbReference>
<dbReference type="HOGENOM" id="CLU_040578_1_2_1"/>
<reference evidence="4" key="2">
    <citation type="submission" date="2015-01" db="EMBL/GenBank/DDBJ databases">
        <title>Evolutionary Origins and Diversification of the Mycorrhizal Mutualists.</title>
        <authorList>
            <consortium name="DOE Joint Genome Institute"/>
            <consortium name="Mycorrhizal Genomics Consortium"/>
            <person name="Kohler A."/>
            <person name="Kuo A."/>
            <person name="Nagy L.G."/>
            <person name="Floudas D."/>
            <person name="Copeland A."/>
            <person name="Barry K.W."/>
            <person name="Cichocki N."/>
            <person name="Veneault-Fourrey C."/>
            <person name="LaButti K."/>
            <person name="Lindquist E.A."/>
            <person name="Lipzen A."/>
            <person name="Lundell T."/>
            <person name="Morin E."/>
            <person name="Murat C."/>
            <person name="Riley R."/>
            <person name="Ohm R."/>
            <person name="Sun H."/>
            <person name="Tunlid A."/>
            <person name="Henrissat B."/>
            <person name="Grigoriev I.V."/>
            <person name="Hibbett D.S."/>
            <person name="Martin F."/>
        </authorList>
    </citation>
    <scope>NUCLEOTIDE SEQUENCE [LARGE SCALE GENOMIC DNA]</scope>
    <source>
        <strain evidence="4">MAFF 305830</strain>
    </source>
</reference>
<gene>
    <name evidence="3" type="ORF">M408DRAFT_328743</name>
</gene>
<proteinExistence type="predicted"/>
<dbReference type="InterPro" id="IPR002035">
    <property type="entry name" value="VWF_A"/>
</dbReference>
<evidence type="ECO:0000256" key="1">
    <source>
        <dbReference type="SAM" id="MobiDB-lite"/>
    </source>
</evidence>
<keyword evidence="4" id="KW-1185">Reference proteome</keyword>
<feature type="domain" description="VWFA" evidence="2">
    <location>
        <begin position="197"/>
        <end position="392"/>
    </location>
</feature>
<dbReference type="AlphaFoldDB" id="A0A0C3BBJ8"/>
<dbReference type="InterPro" id="IPR036465">
    <property type="entry name" value="vWFA_dom_sf"/>
</dbReference>
<dbReference type="STRING" id="933852.A0A0C3BBJ8"/>
<dbReference type="Proteomes" id="UP000054097">
    <property type="component" value="Unassembled WGS sequence"/>
</dbReference>
<feature type="compositionally biased region" description="Pro residues" evidence="1">
    <location>
        <begin position="162"/>
        <end position="176"/>
    </location>
</feature>
<dbReference type="OrthoDB" id="2142040at2759"/>
<dbReference type="PROSITE" id="PS50234">
    <property type="entry name" value="VWFA"/>
    <property type="match status" value="1"/>
</dbReference>
<feature type="compositionally biased region" description="Basic and acidic residues" evidence="1">
    <location>
        <begin position="121"/>
        <end position="130"/>
    </location>
</feature>
<feature type="compositionally biased region" description="Polar residues" evidence="1">
    <location>
        <begin position="21"/>
        <end position="36"/>
    </location>
</feature>